<gene>
    <name evidence="1" type="ORF">ENT87_04135</name>
    <name evidence="2" type="ORF">ENU30_08060</name>
</gene>
<dbReference type="CDD" id="cd02440">
    <property type="entry name" value="AdoMet_MTases"/>
    <property type="match status" value="1"/>
</dbReference>
<keyword evidence="2" id="KW-0489">Methyltransferase</keyword>
<dbReference type="EMBL" id="DTBZ01000151">
    <property type="protein sequence ID" value="HGQ18907.1"/>
    <property type="molecule type" value="Genomic_DNA"/>
</dbReference>
<proteinExistence type="predicted"/>
<evidence type="ECO:0000313" key="1">
    <source>
        <dbReference type="EMBL" id="HGN36722.1"/>
    </source>
</evidence>
<name>A0A7J3JT76_9CREN</name>
<dbReference type="InterPro" id="IPR051720">
    <property type="entry name" value="rRNA_MeTrfase/Polyamine_Synth"/>
</dbReference>
<reference evidence="2" key="1">
    <citation type="journal article" date="2020" name="mSystems">
        <title>Genome- and Community-Level Interaction Insights into Carbon Utilization and Element Cycling Functions of Hydrothermarchaeota in Hydrothermal Sediment.</title>
        <authorList>
            <person name="Zhou Z."/>
            <person name="Liu Y."/>
            <person name="Xu W."/>
            <person name="Pan J."/>
            <person name="Luo Z.H."/>
            <person name="Li M."/>
        </authorList>
    </citation>
    <scope>NUCLEOTIDE SEQUENCE [LARGE SCALE GENOMIC DNA]</scope>
    <source>
        <strain evidence="1">SpSt-618</strain>
        <strain evidence="2">SpSt-657</strain>
    </source>
</reference>
<dbReference type="GO" id="GO:0008757">
    <property type="term" value="F:S-adenosylmethionine-dependent methyltransferase activity"/>
    <property type="evidence" value="ECO:0007669"/>
    <property type="project" value="UniProtKB-ARBA"/>
</dbReference>
<dbReference type="GO" id="GO:0032259">
    <property type="term" value="P:methylation"/>
    <property type="evidence" value="ECO:0007669"/>
    <property type="project" value="UniProtKB-KW"/>
</dbReference>
<evidence type="ECO:0000313" key="2">
    <source>
        <dbReference type="EMBL" id="HGQ18907.1"/>
    </source>
</evidence>
<dbReference type="Pfam" id="PF06325">
    <property type="entry name" value="PrmA"/>
    <property type="match status" value="1"/>
</dbReference>
<dbReference type="AlphaFoldDB" id="A0A7J3JT76"/>
<organism evidence="2">
    <name type="scientific">Ignisphaera aggregans</name>
    <dbReference type="NCBI Taxonomy" id="334771"/>
    <lineage>
        <taxon>Archaea</taxon>
        <taxon>Thermoproteota</taxon>
        <taxon>Thermoprotei</taxon>
        <taxon>Desulfurococcales</taxon>
        <taxon>Desulfurococcaceae</taxon>
        <taxon>Ignisphaera</taxon>
    </lineage>
</organism>
<accession>A0A7J3JT76</accession>
<sequence length="207" mass="23541">MVRNKKELEIALTDVPSFRTPIKKLEQYMCDSSIASELLWNAYIHGDIKGKTVADLGCGTGILSYGTLLLGAKNVLCIDIDPTALYIAKKFLDGVPSVSSNIHYICCDVRKLFLRSIDTIVMNPPFGVYSWGMDLEFLEKAFEISPSNIYSIHKYNPNSHKLITKLAYRKGYTVRIIHTGSMLIHATYEDHVKRIHRFKVSIYKFTK</sequence>
<protein>
    <submittedName>
        <fullName evidence="2">Methyltransferase domain-containing protein</fullName>
    </submittedName>
</protein>
<comment type="caution">
    <text evidence="2">The sequence shown here is derived from an EMBL/GenBank/DDBJ whole genome shotgun (WGS) entry which is preliminary data.</text>
</comment>
<dbReference type="Gene3D" id="3.40.50.150">
    <property type="entry name" value="Vaccinia Virus protein VP39"/>
    <property type="match status" value="1"/>
</dbReference>
<dbReference type="SUPFAM" id="SSF53335">
    <property type="entry name" value="S-adenosyl-L-methionine-dependent methyltransferases"/>
    <property type="match status" value="1"/>
</dbReference>
<dbReference type="GO" id="GO:0003676">
    <property type="term" value="F:nucleic acid binding"/>
    <property type="evidence" value="ECO:0007669"/>
    <property type="project" value="InterPro"/>
</dbReference>
<dbReference type="PANTHER" id="PTHR23290">
    <property type="entry name" value="RRNA N6-ADENOSINE-METHYLTRANSFERASE METTL5"/>
    <property type="match status" value="1"/>
</dbReference>
<dbReference type="PANTHER" id="PTHR23290:SF0">
    <property type="entry name" value="RRNA N6-ADENOSINE-METHYLTRANSFERASE METTL5"/>
    <property type="match status" value="1"/>
</dbReference>
<dbReference type="EMBL" id="DTAI01000120">
    <property type="protein sequence ID" value="HGN36722.1"/>
    <property type="molecule type" value="Genomic_DNA"/>
</dbReference>
<dbReference type="InterPro" id="IPR002052">
    <property type="entry name" value="DNA_methylase_N6_adenine_CS"/>
</dbReference>
<keyword evidence="2" id="KW-0808">Transferase</keyword>
<dbReference type="InterPro" id="IPR029063">
    <property type="entry name" value="SAM-dependent_MTases_sf"/>
</dbReference>
<dbReference type="PROSITE" id="PS00092">
    <property type="entry name" value="N6_MTASE"/>
    <property type="match status" value="1"/>
</dbReference>